<dbReference type="EMBL" id="CASHTH010002618">
    <property type="protein sequence ID" value="CAI8032696.1"/>
    <property type="molecule type" value="Genomic_DNA"/>
</dbReference>
<comment type="caution">
    <text evidence="1">The sequence shown here is derived from an EMBL/GenBank/DDBJ whole genome shotgun (WGS) entry which is preliminary data.</text>
</comment>
<evidence type="ECO:0000313" key="2">
    <source>
        <dbReference type="Proteomes" id="UP001174909"/>
    </source>
</evidence>
<sequence length="32" mass="3711">MEVSWSMKSAERQSQMLVISVLSLFPSLFNHK</sequence>
<dbReference type="AlphaFoldDB" id="A0AA35WXS4"/>
<dbReference type="Proteomes" id="UP001174909">
    <property type="component" value="Unassembled WGS sequence"/>
</dbReference>
<gene>
    <name evidence="1" type="ORF">GBAR_LOCUS18459</name>
</gene>
<protein>
    <submittedName>
        <fullName evidence="1">Uncharacterized protein</fullName>
    </submittedName>
</protein>
<organism evidence="1 2">
    <name type="scientific">Geodia barretti</name>
    <name type="common">Barrett's horny sponge</name>
    <dbReference type="NCBI Taxonomy" id="519541"/>
    <lineage>
        <taxon>Eukaryota</taxon>
        <taxon>Metazoa</taxon>
        <taxon>Porifera</taxon>
        <taxon>Demospongiae</taxon>
        <taxon>Heteroscleromorpha</taxon>
        <taxon>Tetractinellida</taxon>
        <taxon>Astrophorina</taxon>
        <taxon>Geodiidae</taxon>
        <taxon>Geodia</taxon>
    </lineage>
</organism>
<reference evidence="1" key="1">
    <citation type="submission" date="2023-03" db="EMBL/GenBank/DDBJ databases">
        <authorList>
            <person name="Steffen K."/>
            <person name="Cardenas P."/>
        </authorList>
    </citation>
    <scope>NUCLEOTIDE SEQUENCE</scope>
</reference>
<keyword evidence="2" id="KW-1185">Reference proteome</keyword>
<name>A0AA35WXS4_GEOBA</name>
<evidence type="ECO:0000313" key="1">
    <source>
        <dbReference type="EMBL" id="CAI8032696.1"/>
    </source>
</evidence>
<proteinExistence type="predicted"/>
<accession>A0AA35WXS4</accession>